<dbReference type="SUPFAM" id="SSF53098">
    <property type="entry name" value="Ribonuclease H-like"/>
    <property type="match status" value="1"/>
</dbReference>
<dbReference type="Gene3D" id="3.30.420.10">
    <property type="entry name" value="Ribonuclease H-like superfamily/Ribonuclease H"/>
    <property type="match status" value="1"/>
</dbReference>
<dbReference type="PROSITE" id="PS50994">
    <property type="entry name" value="INTEGRASE"/>
    <property type="match status" value="1"/>
</dbReference>
<comment type="caution">
    <text evidence="2">The sequence shown here is derived from an EMBL/GenBank/DDBJ whole genome shotgun (WGS) entry which is preliminary data.</text>
</comment>
<protein>
    <submittedName>
        <fullName evidence="2">Transposon Tf2-1 polyprotein isoform X1</fullName>
    </submittedName>
</protein>
<dbReference type="InterPro" id="IPR012337">
    <property type="entry name" value="RNaseH-like_sf"/>
</dbReference>
<feature type="domain" description="Integrase catalytic" evidence="1">
    <location>
        <begin position="1"/>
        <end position="150"/>
    </location>
</feature>
<dbReference type="PANTHER" id="PTHR35046:SF26">
    <property type="entry name" value="RNA-DIRECTED DNA POLYMERASE"/>
    <property type="match status" value="1"/>
</dbReference>
<name>A0A5A7TPS0_CUCMM</name>
<evidence type="ECO:0000259" key="1">
    <source>
        <dbReference type="PROSITE" id="PS50994"/>
    </source>
</evidence>
<dbReference type="PANTHER" id="PTHR35046">
    <property type="entry name" value="ZINC KNUCKLE (CCHC-TYPE) FAMILY PROTEIN"/>
    <property type="match status" value="1"/>
</dbReference>
<gene>
    <name evidence="2" type="ORF">E6C27_scaffold335G00360</name>
</gene>
<accession>A0A5A7TPS0</accession>
<evidence type="ECO:0000313" key="3">
    <source>
        <dbReference type="Proteomes" id="UP000321393"/>
    </source>
</evidence>
<dbReference type="OrthoDB" id="5554229at2759"/>
<dbReference type="GO" id="GO:0015074">
    <property type="term" value="P:DNA integration"/>
    <property type="evidence" value="ECO:0007669"/>
    <property type="project" value="InterPro"/>
</dbReference>
<dbReference type="InterPro" id="IPR036397">
    <property type="entry name" value="RNaseH_sf"/>
</dbReference>
<evidence type="ECO:0000313" key="2">
    <source>
        <dbReference type="EMBL" id="KAA0043541.1"/>
    </source>
</evidence>
<dbReference type="GO" id="GO:0003676">
    <property type="term" value="F:nucleic acid binding"/>
    <property type="evidence" value="ECO:0007669"/>
    <property type="project" value="InterPro"/>
</dbReference>
<dbReference type="AlphaFoldDB" id="A0A5A7TPS0"/>
<dbReference type="EMBL" id="SSTE01015151">
    <property type="protein sequence ID" value="KAA0043541.1"/>
    <property type="molecule type" value="Genomic_DNA"/>
</dbReference>
<dbReference type="Proteomes" id="UP000321393">
    <property type="component" value="Unassembled WGS sequence"/>
</dbReference>
<dbReference type="InterPro" id="IPR001584">
    <property type="entry name" value="Integrase_cat-core"/>
</dbReference>
<sequence length="150" mass="17266">MDFIDGLPKAAGFDVILVVMDRLSKYAHFLALKHPCAAKSMAEIFVKEILRLHGFPTSIVSDRDKVFLSNFWHEMFRLFGTRLSRSSTYYPQSDGQIEVVNRGVDVYLRCFCGEKPKERLSTTFCHQHSSIMEIVETPNSTLDQQLKERC</sequence>
<reference evidence="2 3" key="1">
    <citation type="submission" date="2019-08" db="EMBL/GenBank/DDBJ databases">
        <title>Draft genome sequences of two oriental melons (Cucumis melo L. var makuwa).</title>
        <authorList>
            <person name="Kwon S.-Y."/>
        </authorList>
    </citation>
    <scope>NUCLEOTIDE SEQUENCE [LARGE SCALE GENOMIC DNA]</scope>
    <source>
        <strain evidence="3">cv. SW 3</strain>
        <tissue evidence="2">Leaf</tissue>
    </source>
</reference>
<organism evidence="2 3">
    <name type="scientific">Cucumis melo var. makuwa</name>
    <name type="common">Oriental melon</name>
    <dbReference type="NCBI Taxonomy" id="1194695"/>
    <lineage>
        <taxon>Eukaryota</taxon>
        <taxon>Viridiplantae</taxon>
        <taxon>Streptophyta</taxon>
        <taxon>Embryophyta</taxon>
        <taxon>Tracheophyta</taxon>
        <taxon>Spermatophyta</taxon>
        <taxon>Magnoliopsida</taxon>
        <taxon>eudicotyledons</taxon>
        <taxon>Gunneridae</taxon>
        <taxon>Pentapetalae</taxon>
        <taxon>rosids</taxon>
        <taxon>fabids</taxon>
        <taxon>Cucurbitales</taxon>
        <taxon>Cucurbitaceae</taxon>
        <taxon>Benincaseae</taxon>
        <taxon>Cucumis</taxon>
    </lineage>
</organism>
<proteinExistence type="predicted"/>